<keyword evidence="2" id="KW-0808">Transferase</keyword>
<dbReference type="EC" id="2.3.1.286" evidence="1"/>
<evidence type="ECO:0000256" key="1">
    <source>
        <dbReference type="ARBA" id="ARBA00012928"/>
    </source>
</evidence>
<dbReference type="GO" id="GO:0017136">
    <property type="term" value="F:histone deacetylase activity, NAD-dependent"/>
    <property type="evidence" value="ECO:0007669"/>
    <property type="project" value="TreeGrafter"/>
</dbReference>
<evidence type="ECO:0000313" key="6">
    <source>
        <dbReference type="EMBL" id="SHM50139.1"/>
    </source>
</evidence>
<dbReference type="InterPro" id="IPR026591">
    <property type="entry name" value="Sirtuin_cat_small_dom_sf"/>
</dbReference>
<proteinExistence type="predicted"/>
<dbReference type="OrthoDB" id="9800582at2"/>
<dbReference type="Pfam" id="PF02146">
    <property type="entry name" value="SIR2"/>
    <property type="match status" value="1"/>
</dbReference>
<evidence type="ECO:0000256" key="2">
    <source>
        <dbReference type="ARBA" id="ARBA00022679"/>
    </source>
</evidence>
<evidence type="ECO:0000313" key="7">
    <source>
        <dbReference type="Proteomes" id="UP000184440"/>
    </source>
</evidence>
<dbReference type="PANTHER" id="PTHR11085:SF4">
    <property type="entry name" value="NAD-DEPENDENT PROTEIN DEACYLASE"/>
    <property type="match status" value="1"/>
</dbReference>
<feature type="binding site" evidence="4">
    <location>
        <position position="155"/>
    </location>
    <ligand>
        <name>Zn(2+)</name>
        <dbReference type="ChEBI" id="CHEBI:29105"/>
    </ligand>
</feature>
<organism evidence="6 7">
    <name type="scientific">Cryptosporangium aurantiacum</name>
    <dbReference type="NCBI Taxonomy" id="134849"/>
    <lineage>
        <taxon>Bacteria</taxon>
        <taxon>Bacillati</taxon>
        <taxon>Actinomycetota</taxon>
        <taxon>Actinomycetes</taxon>
        <taxon>Cryptosporangiales</taxon>
        <taxon>Cryptosporangiaceae</taxon>
        <taxon>Cryptosporangium</taxon>
    </lineage>
</organism>
<feature type="binding site" evidence="4">
    <location>
        <position position="133"/>
    </location>
    <ligand>
        <name>Zn(2+)</name>
        <dbReference type="ChEBI" id="CHEBI:29105"/>
    </ligand>
</feature>
<dbReference type="CDD" id="cd01407">
    <property type="entry name" value="SIR2-fam"/>
    <property type="match status" value="1"/>
</dbReference>
<feature type="active site" description="Proton acceptor" evidence="4">
    <location>
        <position position="122"/>
    </location>
</feature>
<keyword evidence="4" id="KW-0479">Metal-binding</keyword>
<dbReference type="Gene3D" id="3.30.1600.10">
    <property type="entry name" value="SIR2/SIRT2 'Small Domain"/>
    <property type="match status" value="1"/>
</dbReference>
<dbReference type="Gene3D" id="3.40.50.1220">
    <property type="entry name" value="TPP-binding domain"/>
    <property type="match status" value="1"/>
</dbReference>
<dbReference type="InterPro" id="IPR026590">
    <property type="entry name" value="Ssirtuin_cat_dom"/>
</dbReference>
<accession>A0A1M7JAU4</accession>
<keyword evidence="3" id="KW-0520">NAD</keyword>
<evidence type="ECO:0000259" key="5">
    <source>
        <dbReference type="PROSITE" id="PS50305"/>
    </source>
</evidence>
<dbReference type="PROSITE" id="PS50305">
    <property type="entry name" value="SIRTUIN"/>
    <property type="match status" value="1"/>
</dbReference>
<keyword evidence="7" id="KW-1185">Reference proteome</keyword>
<reference evidence="6 7" key="1">
    <citation type="submission" date="2016-11" db="EMBL/GenBank/DDBJ databases">
        <authorList>
            <person name="Jaros S."/>
            <person name="Januszkiewicz K."/>
            <person name="Wedrychowicz H."/>
        </authorList>
    </citation>
    <scope>NUCLEOTIDE SEQUENCE [LARGE SCALE GENOMIC DNA]</scope>
    <source>
        <strain evidence="6 7">DSM 46144</strain>
    </source>
</reference>
<feature type="domain" description="Deacetylase sirtuin-type" evidence="5">
    <location>
        <begin position="1"/>
        <end position="258"/>
    </location>
</feature>
<dbReference type="EMBL" id="FRCS01000001">
    <property type="protein sequence ID" value="SHM50139.1"/>
    <property type="molecule type" value="Genomic_DNA"/>
</dbReference>
<gene>
    <name evidence="6" type="ORF">SAMN05443668_101739</name>
</gene>
<dbReference type="AlphaFoldDB" id="A0A1M7JAU4"/>
<dbReference type="InterPro" id="IPR029035">
    <property type="entry name" value="DHS-like_NAD/FAD-binding_dom"/>
</dbReference>
<keyword evidence="4" id="KW-0862">Zinc</keyword>
<evidence type="ECO:0000256" key="4">
    <source>
        <dbReference type="PROSITE-ProRule" id="PRU00236"/>
    </source>
</evidence>
<feature type="binding site" evidence="4">
    <location>
        <position position="130"/>
    </location>
    <ligand>
        <name>Zn(2+)</name>
        <dbReference type="ChEBI" id="CHEBI:29105"/>
    </ligand>
</feature>
<dbReference type="STRING" id="134849.SAMN05443668_101739"/>
<feature type="binding site" evidence="4">
    <location>
        <position position="158"/>
    </location>
    <ligand>
        <name>Zn(2+)</name>
        <dbReference type="ChEBI" id="CHEBI:29105"/>
    </ligand>
</feature>
<dbReference type="Proteomes" id="UP000184440">
    <property type="component" value="Unassembled WGS sequence"/>
</dbReference>
<dbReference type="SUPFAM" id="SSF52467">
    <property type="entry name" value="DHS-like NAD/FAD-binding domain"/>
    <property type="match status" value="1"/>
</dbReference>
<dbReference type="RefSeq" id="WP_073251356.1">
    <property type="nucleotide sequence ID" value="NZ_FRCS01000001.1"/>
</dbReference>
<dbReference type="GO" id="GO:0046872">
    <property type="term" value="F:metal ion binding"/>
    <property type="evidence" value="ECO:0007669"/>
    <property type="project" value="UniProtKB-KW"/>
</dbReference>
<name>A0A1M7JAU4_9ACTN</name>
<dbReference type="PANTHER" id="PTHR11085">
    <property type="entry name" value="NAD-DEPENDENT PROTEIN DEACYLASE SIRTUIN-5, MITOCHONDRIAL-RELATED"/>
    <property type="match status" value="1"/>
</dbReference>
<dbReference type="GO" id="GO:0070403">
    <property type="term" value="F:NAD+ binding"/>
    <property type="evidence" value="ECO:0007669"/>
    <property type="project" value="InterPro"/>
</dbReference>
<dbReference type="InterPro" id="IPR050134">
    <property type="entry name" value="NAD-dep_sirtuin_deacylases"/>
</dbReference>
<protein>
    <recommendedName>
        <fullName evidence="1">protein acetyllysine N-acetyltransferase</fullName>
        <ecNumber evidence="1">2.3.1.286</ecNumber>
    </recommendedName>
</protein>
<evidence type="ECO:0000256" key="3">
    <source>
        <dbReference type="ARBA" id="ARBA00023027"/>
    </source>
</evidence>
<dbReference type="InterPro" id="IPR003000">
    <property type="entry name" value="Sirtuin"/>
</dbReference>
<sequence>MRDGQAVARWIADAKRVTALTGAGISTDSGIPDFRGPNGVWTRNPGAQRLFTLRDYVSDPDIRREAWQIRRAHAAWTARPNAAHYALVDLEASGRLRAVITQNIDGLHQLAGTSEDLVIEVHGSLYEVECLSCGSRFAMSDTLERVAAGDEDPACLRCGGILKAGTISFGQPLVPEVFAKARAATADCDLFLAIGTSLSVQPVAGLVEVAKKQGAKVVILNADPTPYDGVADAKLSEPIGSLLPRLVGGDSSRAASAG</sequence>